<evidence type="ECO:0000259" key="7">
    <source>
        <dbReference type="SMART" id="SM00014"/>
    </source>
</evidence>
<dbReference type="SUPFAM" id="SSF48317">
    <property type="entry name" value="Acid phosphatase/Vanadium-dependent haloperoxidase"/>
    <property type="match status" value="1"/>
</dbReference>
<accession>A0A1A9VHG7</accession>
<comment type="subcellular location">
    <subcellularLocation>
        <location evidence="1">Membrane</location>
        <topology evidence="1">Multi-pass membrane protein</topology>
    </subcellularLocation>
</comment>
<feature type="transmembrane region" description="Helical" evidence="6">
    <location>
        <begin position="9"/>
        <end position="26"/>
    </location>
</feature>
<sequence>MYKMCLMKIIFNLIILGILLGIVFNYDKLWGPPTQRGFFCDDNTLRYPYHPSTISTNAMYIIGLYAPSIVLMLWIFVKHLREGKRLKWSKFLLELYTTEVWFLFGFTIEHLFKNVGKYAIGRLRPHFITLCQPQLADGSSCADPKNVGIFVQVYTCKNTANYVTAELLNYAHFSFPSGHSSLAFYSMVYLVLYMQQQKQLQLHQCFIRQQSNAAVFDLILPTVQLVCLLLAWFIALSRVFDYKHHWSDCLAGALLGSSVAAAISYCCRKQHIKKSVDVLPLSESNPASKAGLSSSPTHQIPTCELDETMRMLLLSEIAEAKWSASLAIDLEQVLFTFPCSQRHHEDVDSSLFTRSSIVIAWTSEHYNNGNDENFGNTFVLFRKVLFNRRRRHHQCDDELASKCVKLNH</sequence>
<dbReference type="GO" id="GO:0005886">
    <property type="term" value="C:plasma membrane"/>
    <property type="evidence" value="ECO:0007669"/>
    <property type="project" value="TreeGrafter"/>
</dbReference>
<evidence type="ECO:0000256" key="6">
    <source>
        <dbReference type="SAM" id="Phobius"/>
    </source>
</evidence>
<feature type="domain" description="Phosphatidic acid phosphatase type 2/haloperoxidase" evidence="7">
    <location>
        <begin position="99"/>
        <end position="264"/>
    </location>
</feature>
<keyword evidence="5 6" id="KW-0472">Membrane</keyword>
<feature type="transmembrane region" description="Helical" evidence="6">
    <location>
        <begin position="89"/>
        <end position="108"/>
    </location>
</feature>
<dbReference type="PANTHER" id="PTHR10165">
    <property type="entry name" value="LIPID PHOSPHATE PHOSPHATASE"/>
    <property type="match status" value="1"/>
</dbReference>
<proteinExistence type="inferred from homology"/>
<dbReference type="STRING" id="7395.A0A1A9VHG7"/>
<feature type="transmembrane region" description="Helical" evidence="6">
    <location>
        <begin position="58"/>
        <end position="77"/>
    </location>
</feature>
<dbReference type="PANTHER" id="PTHR10165:SF197">
    <property type="entry name" value="FI04477P-RELATED"/>
    <property type="match status" value="1"/>
</dbReference>
<dbReference type="EnsemblMetazoa" id="GAUT037496-RA">
    <property type="protein sequence ID" value="GAUT037496-PA"/>
    <property type="gene ID" value="GAUT037496"/>
</dbReference>
<feature type="transmembrane region" description="Helical" evidence="6">
    <location>
        <begin position="250"/>
        <end position="267"/>
    </location>
</feature>
<dbReference type="Proteomes" id="UP000078200">
    <property type="component" value="Unassembled WGS sequence"/>
</dbReference>
<dbReference type="Pfam" id="PF01569">
    <property type="entry name" value="PAP2"/>
    <property type="match status" value="1"/>
</dbReference>
<evidence type="ECO:0000256" key="1">
    <source>
        <dbReference type="ARBA" id="ARBA00004141"/>
    </source>
</evidence>
<dbReference type="GO" id="GO:0006644">
    <property type="term" value="P:phospholipid metabolic process"/>
    <property type="evidence" value="ECO:0007669"/>
    <property type="project" value="InterPro"/>
</dbReference>
<dbReference type="InterPro" id="IPR043216">
    <property type="entry name" value="PAP-like"/>
</dbReference>
<evidence type="ECO:0000256" key="5">
    <source>
        <dbReference type="ARBA" id="ARBA00023136"/>
    </source>
</evidence>
<dbReference type="GO" id="GO:0008195">
    <property type="term" value="F:phosphatidate phosphatase activity"/>
    <property type="evidence" value="ECO:0007669"/>
    <property type="project" value="TreeGrafter"/>
</dbReference>
<comment type="similarity">
    <text evidence="2">Belongs to the PA-phosphatase related phosphoesterase family.</text>
</comment>
<dbReference type="GO" id="GO:0046839">
    <property type="term" value="P:phospholipid dephosphorylation"/>
    <property type="evidence" value="ECO:0007669"/>
    <property type="project" value="TreeGrafter"/>
</dbReference>
<dbReference type="AlphaFoldDB" id="A0A1A9VHG7"/>
<evidence type="ECO:0000256" key="4">
    <source>
        <dbReference type="ARBA" id="ARBA00022989"/>
    </source>
</evidence>
<evidence type="ECO:0000313" key="9">
    <source>
        <dbReference type="Proteomes" id="UP000078200"/>
    </source>
</evidence>
<dbReference type="CDD" id="cd03384">
    <property type="entry name" value="PAP2_wunen"/>
    <property type="match status" value="1"/>
</dbReference>
<reference evidence="8" key="1">
    <citation type="submission" date="2020-05" db="UniProtKB">
        <authorList>
            <consortium name="EnsemblMetazoa"/>
        </authorList>
    </citation>
    <scope>IDENTIFICATION</scope>
    <source>
        <strain evidence="8">TTRI</strain>
    </source>
</reference>
<protein>
    <recommendedName>
        <fullName evidence="7">Phosphatidic acid phosphatase type 2/haloperoxidase domain-containing protein</fullName>
    </recommendedName>
</protein>
<organism evidence="8 9">
    <name type="scientific">Glossina austeni</name>
    <name type="common">Savannah tsetse fly</name>
    <dbReference type="NCBI Taxonomy" id="7395"/>
    <lineage>
        <taxon>Eukaryota</taxon>
        <taxon>Metazoa</taxon>
        <taxon>Ecdysozoa</taxon>
        <taxon>Arthropoda</taxon>
        <taxon>Hexapoda</taxon>
        <taxon>Insecta</taxon>
        <taxon>Pterygota</taxon>
        <taxon>Neoptera</taxon>
        <taxon>Endopterygota</taxon>
        <taxon>Diptera</taxon>
        <taxon>Brachycera</taxon>
        <taxon>Muscomorpha</taxon>
        <taxon>Hippoboscoidea</taxon>
        <taxon>Glossinidae</taxon>
        <taxon>Glossina</taxon>
    </lineage>
</organism>
<keyword evidence="3 6" id="KW-0812">Transmembrane</keyword>
<dbReference type="SMART" id="SM00014">
    <property type="entry name" value="acidPPc"/>
    <property type="match status" value="1"/>
</dbReference>
<feature type="transmembrane region" description="Helical" evidence="6">
    <location>
        <begin position="214"/>
        <end position="235"/>
    </location>
</feature>
<dbReference type="Gene3D" id="1.20.144.10">
    <property type="entry name" value="Phosphatidic acid phosphatase type 2/haloperoxidase"/>
    <property type="match status" value="1"/>
</dbReference>
<evidence type="ECO:0000256" key="2">
    <source>
        <dbReference type="ARBA" id="ARBA00008816"/>
    </source>
</evidence>
<name>A0A1A9VHG7_GLOAU</name>
<feature type="transmembrane region" description="Helical" evidence="6">
    <location>
        <begin position="173"/>
        <end position="193"/>
    </location>
</feature>
<keyword evidence="4 6" id="KW-1133">Transmembrane helix</keyword>
<evidence type="ECO:0000256" key="3">
    <source>
        <dbReference type="ARBA" id="ARBA00022692"/>
    </source>
</evidence>
<keyword evidence="9" id="KW-1185">Reference proteome</keyword>
<evidence type="ECO:0000313" key="8">
    <source>
        <dbReference type="EnsemblMetazoa" id="GAUT037496-PA"/>
    </source>
</evidence>
<dbReference type="GO" id="GO:0007165">
    <property type="term" value="P:signal transduction"/>
    <property type="evidence" value="ECO:0007669"/>
    <property type="project" value="TreeGrafter"/>
</dbReference>
<dbReference type="InterPro" id="IPR036938">
    <property type="entry name" value="PAP2/HPO_sf"/>
</dbReference>
<dbReference type="InterPro" id="IPR000326">
    <property type="entry name" value="PAP2/HPO"/>
</dbReference>
<dbReference type="VEuPathDB" id="VectorBase:GAUT037496"/>